<accession>A0ABP9QE21</accession>
<dbReference type="PANTHER" id="PTHR30188:SF4">
    <property type="entry name" value="PROTEIN TRIGALACTOSYLDIACYLGLYCEROL 1, CHLOROPLASTIC"/>
    <property type="match status" value="1"/>
</dbReference>
<feature type="transmembrane region" description="Helical" evidence="1">
    <location>
        <begin position="247"/>
        <end position="273"/>
    </location>
</feature>
<name>A0ABP9QE21_9PSEU</name>
<feature type="transmembrane region" description="Helical" evidence="1">
    <location>
        <begin position="162"/>
        <end position="187"/>
    </location>
</feature>
<evidence type="ECO:0000313" key="3">
    <source>
        <dbReference type="Proteomes" id="UP001428817"/>
    </source>
</evidence>
<comment type="caution">
    <text evidence="2">The sequence shown here is derived from an EMBL/GenBank/DDBJ whole genome shotgun (WGS) entry which is preliminary data.</text>
</comment>
<keyword evidence="1" id="KW-0472">Membrane</keyword>
<dbReference type="Pfam" id="PF02405">
    <property type="entry name" value="MlaE"/>
    <property type="match status" value="1"/>
</dbReference>
<keyword evidence="1" id="KW-1133">Transmembrane helix</keyword>
<sequence length="279" mass="28761">MDLLQRYGQNRLGGLVGTVLGRIYDGVVTAGKIFVMAVDVVVFLVRDTLRGQFQFKETITQAWFIVRVSVAPTLLVAVPFGVIISVQIGSLASQVGATSFIGAANGLGVIRQGAPTVVALLLAGTVGSAICSDLGARTIREEIDALETLGISPIQRLVAPRVVATTVIALLLCGVVAFAGVLTGFLFNMLAQNGTPGSYISSFAAFALPSDLILAEVKSGIFGAMVGVVACYKGLDAKGGPKGVADAVNASVVLSVVLLFAVNVIITQIYAVISPPRLG</sequence>
<keyword evidence="3" id="KW-1185">Reference proteome</keyword>
<evidence type="ECO:0000313" key="2">
    <source>
        <dbReference type="EMBL" id="GAA5160386.1"/>
    </source>
</evidence>
<feature type="transmembrane region" description="Helical" evidence="1">
    <location>
        <begin position="65"/>
        <end position="89"/>
    </location>
</feature>
<proteinExistence type="predicted"/>
<dbReference type="Proteomes" id="UP001428817">
    <property type="component" value="Unassembled WGS sequence"/>
</dbReference>
<gene>
    <name evidence="2" type="ORF">GCM10023321_42950</name>
</gene>
<keyword evidence="1" id="KW-0812">Transmembrane</keyword>
<organism evidence="2 3">
    <name type="scientific">Pseudonocardia eucalypti</name>
    <dbReference type="NCBI Taxonomy" id="648755"/>
    <lineage>
        <taxon>Bacteria</taxon>
        <taxon>Bacillati</taxon>
        <taxon>Actinomycetota</taxon>
        <taxon>Actinomycetes</taxon>
        <taxon>Pseudonocardiales</taxon>
        <taxon>Pseudonocardiaceae</taxon>
        <taxon>Pseudonocardia</taxon>
    </lineage>
</organism>
<reference evidence="3" key="1">
    <citation type="journal article" date="2019" name="Int. J. Syst. Evol. Microbiol.">
        <title>The Global Catalogue of Microorganisms (GCM) 10K type strain sequencing project: providing services to taxonomists for standard genome sequencing and annotation.</title>
        <authorList>
            <consortium name="The Broad Institute Genomics Platform"/>
            <consortium name="The Broad Institute Genome Sequencing Center for Infectious Disease"/>
            <person name="Wu L."/>
            <person name="Ma J."/>
        </authorList>
    </citation>
    <scope>NUCLEOTIDE SEQUENCE [LARGE SCALE GENOMIC DNA]</scope>
    <source>
        <strain evidence="3">JCM 18303</strain>
    </source>
</reference>
<feature type="transmembrane region" description="Helical" evidence="1">
    <location>
        <begin position="109"/>
        <end position="131"/>
    </location>
</feature>
<protein>
    <submittedName>
        <fullName evidence="2">ABC transporter permease</fullName>
    </submittedName>
</protein>
<feature type="transmembrane region" description="Helical" evidence="1">
    <location>
        <begin position="23"/>
        <end position="45"/>
    </location>
</feature>
<evidence type="ECO:0000256" key="1">
    <source>
        <dbReference type="SAM" id="Phobius"/>
    </source>
</evidence>
<feature type="transmembrane region" description="Helical" evidence="1">
    <location>
        <begin position="212"/>
        <end position="235"/>
    </location>
</feature>
<dbReference type="InterPro" id="IPR030802">
    <property type="entry name" value="Permease_MalE"/>
</dbReference>
<dbReference type="EMBL" id="BAABJP010000020">
    <property type="protein sequence ID" value="GAA5160386.1"/>
    <property type="molecule type" value="Genomic_DNA"/>
</dbReference>
<dbReference type="PANTHER" id="PTHR30188">
    <property type="entry name" value="ABC TRANSPORTER PERMEASE PROTEIN-RELATED"/>
    <property type="match status" value="1"/>
</dbReference>